<proteinExistence type="predicted"/>
<dbReference type="Proteomes" id="UP000677228">
    <property type="component" value="Unassembled WGS sequence"/>
</dbReference>
<keyword evidence="5" id="KW-1185">Reference proteome</keyword>
<evidence type="ECO:0000313" key="1">
    <source>
        <dbReference type="EMBL" id="CAF1543478.1"/>
    </source>
</evidence>
<dbReference type="EMBL" id="CAJNOQ010026157">
    <property type="protein sequence ID" value="CAF1543478.1"/>
    <property type="molecule type" value="Genomic_DNA"/>
</dbReference>
<sequence>MLYFFVAETIIERLRRSICTTSQDVGVDYGRYQCWFSDGPWMVQCTGNGEINGWRKIAKCVSTCFERRDDLQPHCV</sequence>
<dbReference type="Proteomes" id="UP000681722">
    <property type="component" value="Unassembled WGS sequence"/>
</dbReference>
<comment type="caution">
    <text evidence="1">The sequence shown here is derived from an EMBL/GenBank/DDBJ whole genome shotgun (WGS) entry which is preliminary data.</text>
</comment>
<dbReference type="EMBL" id="CAJOBA010066034">
    <property type="protein sequence ID" value="CAF4362269.1"/>
    <property type="molecule type" value="Genomic_DNA"/>
</dbReference>
<dbReference type="EMBL" id="CAJNOK010043291">
    <property type="protein sequence ID" value="CAF1568638.1"/>
    <property type="molecule type" value="Genomic_DNA"/>
</dbReference>
<dbReference type="Proteomes" id="UP000682733">
    <property type="component" value="Unassembled WGS sequence"/>
</dbReference>
<evidence type="ECO:0000313" key="5">
    <source>
        <dbReference type="Proteomes" id="UP000663829"/>
    </source>
</evidence>
<evidence type="ECO:0000313" key="4">
    <source>
        <dbReference type="EMBL" id="CAF4403979.1"/>
    </source>
</evidence>
<evidence type="ECO:0000313" key="3">
    <source>
        <dbReference type="EMBL" id="CAF4362269.1"/>
    </source>
</evidence>
<reference evidence="1" key="1">
    <citation type="submission" date="2021-02" db="EMBL/GenBank/DDBJ databases">
        <authorList>
            <person name="Nowell W R."/>
        </authorList>
    </citation>
    <scope>NUCLEOTIDE SEQUENCE</scope>
</reference>
<accession>A0A815WH97</accession>
<protein>
    <submittedName>
        <fullName evidence="1">Uncharacterized protein</fullName>
    </submittedName>
</protein>
<dbReference type="Proteomes" id="UP000663829">
    <property type="component" value="Unassembled WGS sequence"/>
</dbReference>
<evidence type="ECO:0000313" key="2">
    <source>
        <dbReference type="EMBL" id="CAF1568638.1"/>
    </source>
</evidence>
<dbReference type="EMBL" id="CAJOBC010091806">
    <property type="protein sequence ID" value="CAF4403979.1"/>
    <property type="molecule type" value="Genomic_DNA"/>
</dbReference>
<name>A0A815WH97_9BILA</name>
<dbReference type="AlphaFoldDB" id="A0A815WH97"/>
<organism evidence="1 5">
    <name type="scientific">Didymodactylos carnosus</name>
    <dbReference type="NCBI Taxonomy" id="1234261"/>
    <lineage>
        <taxon>Eukaryota</taxon>
        <taxon>Metazoa</taxon>
        <taxon>Spiralia</taxon>
        <taxon>Gnathifera</taxon>
        <taxon>Rotifera</taxon>
        <taxon>Eurotatoria</taxon>
        <taxon>Bdelloidea</taxon>
        <taxon>Philodinida</taxon>
        <taxon>Philodinidae</taxon>
        <taxon>Didymodactylos</taxon>
    </lineage>
</organism>
<gene>
    <name evidence="1" type="ORF">GPM918_LOCUS38767</name>
    <name evidence="2" type="ORF">OVA965_LOCUS40222</name>
    <name evidence="4" type="ORF">SRO942_LOCUS39612</name>
    <name evidence="3" type="ORF">TMI583_LOCUS41626</name>
</gene>